<evidence type="ECO:0000313" key="8">
    <source>
        <dbReference type="EMBL" id="AIE85898.1"/>
    </source>
</evidence>
<dbReference type="GO" id="GO:0016787">
    <property type="term" value="F:hydrolase activity"/>
    <property type="evidence" value="ECO:0007669"/>
    <property type="project" value="UniProtKB-KW"/>
</dbReference>
<dbReference type="PROSITE" id="PS51146">
    <property type="entry name" value="KAIC"/>
    <property type="match status" value="2"/>
</dbReference>
<dbReference type="InterPro" id="IPR010624">
    <property type="entry name" value="KaiC_dom"/>
</dbReference>
<dbReference type="InterPro" id="IPR003593">
    <property type="entry name" value="AAA+_ATPase"/>
</dbReference>
<dbReference type="HOGENOM" id="CLU_023669_4_1_0"/>
<keyword evidence="9" id="KW-1185">Reference proteome</keyword>
<dbReference type="InterPro" id="IPR030665">
    <property type="entry name" value="KaiC"/>
</dbReference>
<dbReference type="KEGG" id="fgi:OP10G_2530"/>
<keyword evidence="5" id="KW-0418">Kinase</keyword>
<keyword evidence="4" id="KW-0677">Repeat</keyword>
<dbReference type="Gene3D" id="3.40.50.300">
    <property type="entry name" value="P-loop containing nucleotide triphosphate hydrolases"/>
    <property type="match status" value="2"/>
</dbReference>
<dbReference type="Proteomes" id="UP000027982">
    <property type="component" value="Chromosome"/>
</dbReference>
<dbReference type="PIRSF" id="PIRSF039117">
    <property type="entry name" value="KaiC"/>
    <property type="match status" value="1"/>
</dbReference>
<dbReference type="OrthoDB" id="9783783at2"/>
<evidence type="ECO:0000256" key="5">
    <source>
        <dbReference type="ARBA" id="ARBA00022777"/>
    </source>
</evidence>
<protein>
    <recommendedName>
        <fullName evidence="1">non-specific serine/threonine protein kinase</fullName>
        <ecNumber evidence="1">2.7.11.1</ecNumber>
    </recommendedName>
</protein>
<sequence>MVSEISPPRTLNKAKTGIPGFDDVAGGGLPEGRPTLVCGYAGCGKTLFAMEFLVRGATEFNEPGVFIAFEESESDLVENVASIGFDLVELMKADLIRLDQILVPRSEMNESGEYDLEALFIRIGYAIDSIGAKRVVLDTLETLFVGFASEAILRCELQRLFRWLKDRGITAIITAERAEGSLTRQGIEEYVSDCVILLDHRVIDQVSTRRLRIVKYRGSVHGTNEYPFLIDEDGIMVMPLSSTCLDYETSADRISTGVPALDDMMSGLGVFRGSSVLVSGTTGSGKSSLAAHFAFSNSAIEKCVYFAFEESPAQIVRNMRSIGLDLAPRIESGRLEIVSARPSHYGLEMHLATMLKKIETFSPQSIVLDPLTSFVSAGSESDAQAMLIRLVDYLKGRGITSYFTGLTKNASATEAAELTMSSLMDTWMLVQQIEADGERNRLLYVLKSRGMAHSNQVREFLITSAGIQLREVYLGPQGVLTGTARIELERREATEAAIHAEESAREQTLAEGRRKVIEAQIASLTAELVAGNLESERRGKGLERSKARDAEARALRARSRGYELNGDL</sequence>
<keyword evidence="6" id="KW-0378">Hydrolase</keyword>
<dbReference type="Pfam" id="PF06745">
    <property type="entry name" value="ATPase"/>
    <property type="match status" value="2"/>
</dbReference>
<dbReference type="InterPro" id="IPR027417">
    <property type="entry name" value="P-loop_NTPase"/>
</dbReference>
<dbReference type="RefSeq" id="WP_025225544.1">
    <property type="nucleotide sequence ID" value="NZ_CP007139.1"/>
</dbReference>
<feature type="domain" description="KaiC" evidence="7">
    <location>
        <begin position="12"/>
        <end position="251"/>
    </location>
</feature>
<name>A0A068NQR5_FIMGI</name>
<evidence type="ECO:0000313" key="9">
    <source>
        <dbReference type="Proteomes" id="UP000027982"/>
    </source>
</evidence>
<evidence type="ECO:0000256" key="4">
    <source>
        <dbReference type="ARBA" id="ARBA00022737"/>
    </source>
</evidence>
<gene>
    <name evidence="8" type="ORF">OP10G_2530</name>
</gene>
<evidence type="ECO:0000256" key="6">
    <source>
        <dbReference type="ARBA" id="ARBA00022801"/>
    </source>
</evidence>
<evidence type="ECO:0000256" key="1">
    <source>
        <dbReference type="ARBA" id="ARBA00012513"/>
    </source>
</evidence>
<dbReference type="AlphaFoldDB" id="A0A068NQR5"/>
<keyword evidence="2" id="KW-0597">Phosphoprotein</keyword>
<organism evidence="8 9">
    <name type="scientific">Fimbriimonas ginsengisoli Gsoil 348</name>
    <dbReference type="NCBI Taxonomy" id="661478"/>
    <lineage>
        <taxon>Bacteria</taxon>
        <taxon>Bacillati</taxon>
        <taxon>Armatimonadota</taxon>
        <taxon>Fimbriimonadia</taxon>
        <taxon>Fimbriimonadales</taxon>
        <taxon>Fimbriimonadaceae</taxon>
        <taxon>Fimbriimonas</taxon>
    </lineage>
</organism>
<keyword evidence="3" id="KW-0808">Transferase</keyword>
<dbReference type="PANTHER" id="PTHR42926:SF1">
    <property type="entry name" value="CIRCADIAN CLOCK OSCILLATOR PROTEIN KAIC 1"/>
    <property type="match status" value="1"/>
</dbReference>
<dbReference type="GO" id="GO:0005524">
    <property type="term" value="F:ATP binding"/>
    <property type="evidence" value="ECO:0007669"/>
    <property type="project" value="InterPro"/>
</dbReference>
<dbReference type="InterPro" id="IPR014774">
    <property type="entry name" value="KaiC-like_dom"/>
</dbReference>
<evidence type="ECO:0000256" key="2">
    <source>
        <dbReference type="ARBA" id="ARBA00022553"/>
    </source>
</evidence>
<dbReference type="eggNOG" id="COG0467">
    <property type="taxonomic scope" value="Bacteria"/>
</dbReference>
<dbReference type="EMBL" id="CP007139">
    <property type="protein sequence ID" value="AIE85898.1"/>
    <property type="molecule type" value="Genomic_DNA"/>
</dbReference>
<dbReference type="GO" id="GO:0004674">
    <property type="term" value="F:protein serine/threonine kinase activity"/>
    <property type="evidence" value="ECO:0007669"/>
    <property type="project" value="UniProtKB-EC"/>
</dbReference>
<evidence type="ECO:0000256" key="3">
    <source>
        <dbReference type="ARBA" id="ARBA00022679"/>
    </source>
</evidence>
<reference evidence="8 9" key="1">
    <citation type="journal article" date="2014" name="PLoS ONE">
        <title>The first complete genome sequence of the class fimbriimonadia in the phylum armatimonadetes.</title>
        <authorList>
            <person name="Hu Z.Y."/>
            <person name="Wang Y.Z."/>
            <person name="Im W.T."/>
            <person name="Wang S.Y."/>
            <person name="Zhao G.P."/>
            <person name="Zheng H.J."/>
            <person name="Quan Z.X."/>
        </authorList>
    </citation>
    <scope>NUCLEOTIDE SEQUENCE [LARGE SCALE GENOMIC DNA]</scope>
    <source>
        <strain evidence="8">Gsoil 348</strain>
    </source>
</reference>
<evidence type="ECO:0000259" key="7">
    <source>
        <dbReference type="PROSITE" id="PS51146"/>
    </source>
</evidence>
<dbReference type="SMART" id="SM00382">
    <property type="entry name" value="AAA"/>
    <property type="match status" value="2"/>
</dbReference>
<feature type="domain" description="KaiC" evidence="7">
    <location>
        <begin position="252"/>
        <end position="483"/>
    </location>
</feature>
<dbReference type="STRING" id="661478.OP10G_2530"/>
<dbReference type="SUPFAM" id="SSF52540">
    <property type="entry name" value="P-loop containing nucleoside triphosphate hydrolases"/>
    <property type="match status" value="2"/>
</dbReference>
<dbReference type="NCBIfam" id="NF006799">
    <property type="entry name" value="PRK09302.1"/>
    <property type="match status" value="1"/>
</dbReference>
<dbReference type="PANTHER" id="PTHR42926">
    <property type="match status" value="1"/>
</dbReference>
<dbReference type="InterPro" id="IPR051347">
    <property type="entry name" value="Circadian_clock_KaiC-rel"/>
</dbReference>
<proteinExistence type="predicted"/>
<accession>A0A068NQR5</accession>
<dbReference type="EC" id="2.7.11.1" evidence="1"/>